<dbReference type="PANTHER" id="PTHR41260:SF1">
    <property type="entry name" value="PROTEIN ECSC"/>
    <property type="match status" value="1"/>
</dbReference>
<dbReference type="InterPro" id="IPR024787">
    <property type="entry name" value="EcsC"/>
</dbReference>
<dbReference type="Proteomes" id="UP000588491">
    <property type="component" value="Unassembled WGS sequence"/>
</dbReference>
<reference evidence="1 2" key="1">
    <citation type="submission" date="2020-04" db="EMBL/GenBank/DDBJ databases">
        <title>Bacillus sp. UniB3 isolated from commercial digestive syrup.</title>
        <authorList>
            <person name="Thorat V."/>
            <person name="Kirdat K."/>
            <person name="Tiwarekar B."/>
            <person name="Yadav A."/>
        </authorList>
    </citation>
    <scope>NUCLEOTIDE SEQUENCE [LARGE SCALE GENOMIC DNA]</scope>
    <source>
        <strain evidence="1 2">UniB3</strain>
    </source>
</reference>
<sequence length="207" mass="22004">MSDNQLTESKVGKLLDWAYEKSINGIPGTDTAYELAENFMAKHDSTDNAINSLVRWQNTKSVTSGFLTGLGGLITLPVAIPANIASVTYVQMRMIAAIAHMRGYDLKDDQVKTFVFVCLTGQSASDILKQAGIKAGTALTKQAIKKIPGEIIKSINKAVGFRLVTKFGEKGVVNLGKAVPLIGGFIGGTVDGIGTNIIGKTAKKVFI</sequence>
<dbReference type="PANTHER" id="PTHR41260">
    <property type="entry name" value="PROTEIN ECSC"/>
    <property type="match status" value="1"/>
</dbReference>
<dbReference type="RefSeq" id="WP_169189526.1">
    <property type="nucleotide sequence ID" value="NZ_JABBPK010000001.1"/>
</dbReference>
<gene>
    <name evidence="1" type="ORF">HHU08_24315</name>
</gene>
<protein>
    <submittedName>
        <fullName evidence="1">EcsC family protein</fullName>
    </submittedName>
</protein>
<comment type="caution">
    <text evidence="1">The sequence shown here is derived from an EMBL/GenBank/DDBJ whole genome shotgun (WGS) entry which is preliminary data.</text>
</comment>
<dbReference type="AlphaFoldDB" id="A0A7Y0KCU7"/>
<accession>A0A7Y0KCU7</accession>
<name>A0A7Y0KCU7_9BACI</name>
<dbReference type="Pfam" id="PF12787">
    <property type="entry name" value="EcsC"/>
    <property type="match status" value="1"/>
</dbReference>
<proteinExistence type="predicted"/>
<organism evidence="1 2">
    <name type="scientific">Niallia alba</name>
    <dbReference type="NCBI Taxonomy" id="2729105"/>
    <lineage>
        <taxon>Bacteria</taxon>
        <taxon>Bacillati</taxon>
        <taxon>Bacillota</taxon>
        <taxon>Bacilli</taxon>
        <taxon>Bacillales</taxon>
        <taxon>Bacillaceae</taxon>
        <taxon>Niallia</taxon>
    </lineage>
</organism>
<keyword evidence="2" id="KW-1185">Reference proteome</keyword>
<dbReference type="EMBL" id="JABBPK010000001">
    <property type="protein sequence ID" value="NMO80046.1"/>
    <property type="molecule type" value="Genomic_DNA"/>
</dbReference>
<evidence type="ECO:0000313" key="2">
    <source>
        <dbReference type="Proteomes" id="UP000588491"/>
    </source>
</evidence>
<evidence type="ECO:0000313" key="1">
    <source>
        <dbReference type="EMBL" id="NMO80046.1"/>
    </source>
</evidence>